<proteinExistence type="predicted"/>
<organism evidence="8 9">
    <name type="scientific">Discina gigas</name>
    <dbReference type="NCBI Taxonomy" id="1032678"/>
    <lineage>
        <taxon>Eukaryota</taxon>
        <taxon>Fungi</taxon>
        <taxon>Dikarya</taxon>
        <taxon>Ascomycota</taxon>
        <taxon>Pezizomycotina</taxon>
        <taxon>Pezizomycetes</taxon>
        <taxon>Pezizales</taxon>
        <taxon>Discinaceae</taxon>
        <taxon>Discina</taxon>
    </lineage>
</organism>
<dbReference type="EMBL" id="JBBBZM010000003">
    <property type="protein sequence ID" value="KAL0640521.1"/>
    <property type="molecule type" value="Genomic_DNA"/>
</dbReference>
<dbReference type="CDD" id="cd14705">
    <property type="entry name" value="bZIP_Zip1"/>
    <property type="match status" value="1"/>
</dbReference>
<dbReference type="SUPFAM" id="SSF57959">
    <property type="entry name" value="Leucine zipper domain"/>
    <property type="match status" value="1"/>
</dbReference>
<comment type="caution">
    <text evidence="8">The sequence shown here is derived from an EMBL/GenBank/DDBJ whole genome shotgun (WGS) entry which is preliminary data.</text>
</comment>
<feature type="domain" description="BZIP" evidence="7">
    <location>
        <begin position="169"/>
        <end position="228"/>
    </location>
</feature>
<evidence type="ECO:0000256" key="2">
    <source>
        <dbReference type="ARBA" id="ARBA00023015"/>
    </source>
</evidence>
<evidence type="ECO:0000256" key="1">
    <source>
        <dbReference type="ARBA" id="ARBA00004123"/>
    </source>
</evidence>
<dbReference type="PROSITE" id="PS00036">
    <property type="entry name" value="BZIP_BASIC"/>
    <property type="match status" value="1"/>
</dbReference>
<keyword evidence="2" id="KW-0805">Transcription regulation</keyword>
<feature type="region of interest" description="Disordered" evidence="6">
    <location>
        <begin position="121"/>
        <end position="198"/>
    </location>
</feature>
<dbReference type="InterPro" id="IPR004827">
    <property type="entry name" value="bZIP"/>
</dbReference>
<evidence type="ECO:0000259" key="7">
    <source>
        <dbReference type="PROSITE" id="PS50217"/>
    </source>
</evidence>
<dbReference type="PANTHER" id="PTHR13044:SF14">
    <property type="entry name" value="CRYPTOCEPHAL, ISOFORM A"/>
    <property type="match status" value="1"/>
</dbReference>
<protein>
    <recommendedName>
        <fullName evidence="7">BZIP domain-containing protein</fullName>
    </recommendedName>
</protein>
<dbReference type="InterPro" id="IPR046347">
    <property type="entry name" value="bZIP_sf"/>
</dbReference>
<feature type="compositionally biased region" description="Basic and acidic residues" evidence="6">
    <location>
        <begin position="189"/>
        <end position="198"/>
    </location>
</feature>
<evidence type="ECO:0000256" key="4">
    <source>
        <dbReference type="ARBA" id="ARBA00023163"/>
    </source>
</evidence>
<evidence type="ECO:0000256" key="5">
    <source>
        <dbReference type="ARBA" id="ARBA00023242"/>
    </source>
</evidence>
<dbReference type="Pfam" id="PF07716">
    <property type="entry name" value="bZIP_2"/>
    <property type="match status" value="1"/>
</dbReference>
<keyword evidence="5" id="KW-0539">Nucleus</keyword>
<evidence type="ECO:0000256" key="6">
    <source>
        <dbReference type="SAM" id="MobiDB-lite"/>
    </source>
</evidence>
<keyword evidence="3" id="KW-0238">DNA-binding</keyword>
<feature type="compositionally biased region" description="Basic and acidic residues" evidence="6">
    <location>
        <begin position="161"/>
        <end position="172"/>
    </location>
</feature>
<dbReference type="PANTHER" id="PTHR13044">
    <property type="entry name" value="ACTIVATING TRANSCRIPTION FACTOR ATF 4/5"/>
    <property type="match status" value="1"/>
</dbReference>
<accession>A0ABR3GX33</accession>
<name>A0ABR3GX33_9PEZI</name>
<dbReference type="Proteomes" id="UP001447188">
    <property type="component" value="Unassembled WGS sequence"/>
</dbReference>
<dbReference type="PROSITE" id="PS50217">
    <property type="entry name" value="BZIP"/>
    <property type="match status" value="1"/>
</dbReference>
<sequence length="256" mass="28501">MSNSYTPGVRHIFDYLNVIRREEPAYDESFDSGDLSRYTEAKFFDFDMGQPGEEMVAKKDARVVEPAIASVDLGMKGGEMEFLDFDTFDFPTFPTNGGPLQPNSVPAFPITVAHPIMAPIPPSMSSSSTTSSPMPFSPGPTKTPKRKASQDLSMDSDGLEEASRLAADEDKRRRNTAASARFRVKKKQREQALERTSKEMLDRCTALQQRINQLETENKWLKNLITEKNTAEDAQEELAARYSAAVANGDIKSDTE</sequence>
<feature type="compositionally biased region" description="Low complexity" evidence="6">
    <location>
        <begin position="123"/>
        <end position="134"/>
    </location>
</feature>
<keyword evidence="4" id="KW-0804">Transcription</keyword>
<dbReference type="SMART" id="SM00338">
    <property type="entry name" value="BRLZ"/>
    <property type="match status" value="1"/>
</dbReference>
<comment type="subcellular location">
    <subcellularLocation>
        <location evidence="1">Nucleus</location>
    </subcellularLocation>
</comment>
<reference evidence="8 9" key="1">
    <citation type="submission" date="2024-02" db="EMBL/GenBank/DDBJ databases">
        <title>Discinaceae phylogenomics.</title>
        <authorList>
            <person name="Dirks A.C."/>
            <person name="James T.Y."/>
        </authorList>
    </citation>
    <scope>NUCLEOTIDE SEQUENCE [LARGE SCALE GENOMIC DNA]</scope>
    <source>
        <strain evidence="8 9">ACD0624</strain>
    </source>
</reference>
<evidence type="ECO:0000313" key="9">
    <source>
        <dbReference type="Proteomes" id="UP001447188"/>
    </source>
</evidence>
<evidence type="ECO:0000256" key="3">
    <source>
        <dbReference type="ARBA" id="ARBA00023125"/>
    </source>
</evidence>
<gene>
    <name evidence="8" type="ORF">Q9L58_000492</name>
</gene>
<keyword evidence="9" id="KW-1185">Reference proteome</keyword>
<dbReference type="Gene3D" id="1.20.5.170">
    <property type="match status" value="1"/>
</dbReference>
<evidence type="ECO:0000313" key="8">
    <source>
        <dbReference type="EMBL" id="KAL0640521.1"/>
    </source>
</evidence>